<keyword evidence="5 10" id="KW-1015">Disulfide bond</keyword>
<keyword evidence="6 10" id="KW-0676">Redox-active center</keyword>
<accession>A0A4D6YAS9</accession>
<dbReference type="CDD" id="cd02947">
    <property type="entry name" value="TRX_family"/>
    <property type="match status" value="1"/>
</dbReference>
<evidence type="ECO:0000256" key="4">
    <source>
        <dbReference type="ARBA" id="ARBA00022982"/>
    </source>
</evidence>
<dbReference type="FunFam" id="3.40.30.10:FF:000001">
    <property type="entry name" value="Thioredoxin"/>
    <property type="match status" value="1"/>
</dbReference>
<evidence type="ECO:0000313" key="12">
    <source>
        <dbReference type="EMBL" id="QCI26977.1"/>
    </source>
</evidence>
<dbReference type="OrthoDB" id="9790390at2"/>
<reference evidence="12 13" key="1">
    <citation type="submission" date="2018-12" db="EMBL/GenBank/DDBJ databases">
        <authorList>
            <person name="Chong R.A."/>
        </authorList>
    </citation>
    <scope>NUCLEOTIDE SEQUENCE [LARGE SCALE GENOMIC DNA]</scope>
    <source>
        <strain evidence="12 13">Tca</strain>
    </source>
</reference>
<comment type="similarity">
    <text evidence="2 8">Belongs to the thioredoxin family.</text>
</comment>
<gene>
    <name evidence="12" type="primary">trxA</name>
    <name evidence="12" type="ORF">D9V80_02390</name>
</gene>
<dbReference type="Pfam" id="PF00085">
    <property type="entry name" value="Thioredoxin"/>
    <property type="match status" value="1"/>
</dbReference>
<dbReference type="Gene3D" id="3.40.30.10">
    <property type="entry name" value="Glutaredoxin"/>
    <property type="match status" value="1"/>
</dbReference>
<evidence type="ECO:0000256" key="5">
    <source>
        <dbReference type="ARBA" id="ARBA00023157"/>
    </source>
</evidence>
<feature type="site" description="Deprotonates C-terminal active site Cys" evidence="9">
    <location>
        <position position="28"/>
    </location>
</feature>
<feature type="active site" description="Nucleophile" evidence="9">
    <location>
        <position position="34"/>
    </location>
</feature>
<dbReference type="SUPFAM" id="SSF52833">
    <property type="entry name" value="Thioredoxin-like"/>
    <property type="match status" value="1"/>
</dbReference>
<feature type="active site" description="Nucleophile" evidence="9">
    <location>
        <position position="37"/>
    </location>
</feature>
<dbReference type="InterPro" id="IPR036249">
    <property type="entry name" value="Thioredoxin-like_sf"/>
</dbReference>
<evidence type="ECO:0000259" key="11">
    <source>
        <dbReference type="PROSITE" id="PS51352"/>
    </source>
</evidence>
<comment type="function">
    <text evidence="1">Participates in various redox reactions through the reversible oxidation of its active center dithiol to a disulfide and catalyzes dithiol-disulfide exchange reactions.</text>
</comment>
<dbReference type="PIRSF" id="PIRSF000077">
    <property type="entry name" value="Thioredoxin"/>
    <property type="match status" value="1"/>
</dbReference>
<dbReference type="GO" id="GO:0045454">
    <property type="term" value="P:cell redox homeostasis"/>
    <property type="evidence" value="ECO:0007669"/>
    <property type="project" value="TreeGrafter"/>
</dbReference>
<evidence type="ECO:0000256" key="8">
    <source>
        <dbReference type="PIRNR" id="PIRNR000077"/>
    </source>
</evidence>
<keyword evidence="3" id="KW-0813">Transport</keyword>
<evidence type="ECO:0000256" key="2">
    <source>
        <dbReference type="ARBA" id="ARBA00008987"/>
    </source>
</evidence>
<feature type="site" description="Contributes to redox potential value" evidence="9">
    <location>
        <position position="36"/>
    </location>
</feature>
<dbReference type="GO" id="GO:0005829">
    <property type="term" value="C:cytosol"/>
    <property type="evidence" value="ECO:0007669"/>
    <property type="project" value="TreeGrafter"/>
</dbReference>
<dbReference type="GO" id="GO:0015035">
    <property type="term" value="F:protein-disulfide reductase activity"/>
    <property type="evidence" value="ECO:0007669"/>
    <property type="project" value="UniProtKB-UniRule"/>
</dbReference>
<feature type="site" description="Contributes to redox potential value" evidence="9">
    <location>
        <position position="35"/>
    </location>
</feature>
<dbReference type="PANTHER" id="PTHR45663:SF11">
    <property type="entry name" value="GEO12009P1"/>
    <property type="match status" value="1"/>
</dbReference>
<evidence type="ECO:0000256" key="9">
    <source>
        <dbReference type="PIRSR" id="PIRSR000077-1"/>
    </source>
</evidence>
<proteinExistence type="inferred from homology"/>
<feature type="disulfide bond" description="Redox-active" evidence="10">
    <location>
        <begin position="34"/>
        <end position="37"/>
    </location>
</feature>
<evidence type="ECO:0000256" key="1">
    <source>
        <dbReference type="ARBA" id="ARBA00003318"/>
    </source>
</evidence>
<keyword evidence="13" id="KW-1185">Reference proteome</keyword>
<protein>
    <recommendedName>
        <fullName evidence="7 8">Thioredoxin</fullName>
    </recommendedName>
</protein>
<keyword evidence="4" id="KW-0249">Electron transport</keyword>
<organism evidence="12 13">
    <name type="scientific">Buchnera aphidicola</name>
    <name type="common">Thelaxes californica</name>
    <dbReference type="NCBI Taxonomy" id="1315998"/>
    <lineage>
        <taxon>Bacteria</taxon>
        <taxon>Pseudomonadati</taxon>
        <taxon>Pseudomonadota</taxon>
        <taxon>Gammaproteobacteria</taxon>
        <taxon>Enterobacterales</taxon>
        <taxon>Erwiniaceae</taxon>
        <taxon>Buchnera</taxon>
    </lineage>
</organism>
<name>A0A4D6YAS9_9GAMM</name>
<evidence type="ECO:0000256" key="10">
    <source>
        <dbReference type="PIRSR" id="PIRSR000077-4"/>
    </source>
</evidence>
<dbReference type="RefSeq" id="WP_158353867.1">
    <property type="nucleotide sequence ID" value="NZ_CP034852.1"/>
</dbReference>
<evidence type="ECO:0000256" key="6">
    <source>
        <dbReference type="ARBA" id="ARBA00023284"/>
    </source>
</evidence>
<dbReference type="AlphaFoldDB" id="A0A4D6YAS9"/>
<dbReference type="PRINTS" id="PR00421">
    <property type="entry name" value="THIOREDOXIN"/>
</dbReference>
<dbReference type="PANTHER" id="PTHR45663">
    <property type="entry name" value="GEO12009P1"/>
    <property type="match status" value="1"/>
</dbReference>
<feature type="domain" description="Thioredoxin" evidence="11">
    <location>
        <begin position="1"/>
        <end position="110"/>
    </location>
</feature>
<dbReference type="InterPro" id="IPR005746">
    <property type="entry name" value="Thioredoxin"/>
</dbReference>
<dbReference type="Proteomes" id="UP000298782">
    <property type="component" value="Chromosome"/>
</dbReference>
<dbReference type="PROSITE" id="PS51352">
    <property type="entry name" value="THIOREDOXIN_2"/>
    <property type="match status" value="1"/>
</dbReference>
<reference evidence="12 13" key="2">
    <citation type="submission" date="2019-05" db="EMBL/GenBank/DDBJ databases">
        <title>Genome evolution of the obligate endosymbiont Buchnera aphidicola.</title>
        <authorList>
            <person name="Moran N.A."/>
        </authorList>
    </citation>
    <scope>NUCLEOTIDE SEQUENCE [LARGE SCALE GENOMIC DNA]</scope>
    <source>
        <strain evidence="12 13">Tca</strain>
    </source>
</reference>
<dbReference type="InterPro" id="IPR013766">
    <property type="entry name" value="Thioredoxin_domain"/>
</dbReference>
<dbReference type="NCBIfam" id="TIGR01068">
    <property type="entry name" value="thioredoxin"/>
    <property type="match status" value="1"/>
</dbReference>
<evidence type="ECO:0000313" key="13">
    <source>
        <dbReference type="Proteomes" id="UP000298782"/>
    </source>
</evidence>
<sequence>MNNNNIIIVTDKNFETLVLEEKKPVLVDFWAPWCNPCKILSPILEEIAQEYIKTIVIAKINVDENPNIAPQYSIRGIPTLLFFKEGNLLGTKVGALSKLELKNFLDTHLNK</sequence>
<evidence type="ECO:0000256" key="3">
    <source>
        <dbReference type="ARBA" id="ARBA00022448"/>
    </source>
</evidence>
<dbReference type="EMBL" id="CP034852">
    <property type="protein sequence ID" value="QCI26977.1"/>
    <property type="molecule type" value="Genomic_DNA"/>
</dbReference>
<evidence type="ECO:0000256" key="7">
    <source>
        <dbReference type="NCBIfam" id="TIGR01068"/>
    </source>
</evidence>